<reference evidence="8" key="1">
    <citation type="submission" date="2018-01" db="EMBL/GenBank/DDBJ databases">
        <authorList>
            <person name="Regsiter A."/>
            <person name="William W."/>
        </authorList>
    </citation>
    <scope>NUCLEOTIDE SEQUENCE</scope>
    <source>
        <strain evidence="8">TRIP AH-1</strain>
    </source>
</reference>
<sequence>MFGIGRTDPILNLTLHTNSPIEGLDKNIFLKSIALISMRNVIRKLGEATLKAVHKLGHMGVFMCKGVFCALTPPLKFALLIKQIQFIGFQSILVIFLTGAFTGMVLGYQGYTTLSRFGSDAFLGPMVALSLIKEMGPVISALMVTGRAGSSITAQIGIMRISEQIDALRLMGLEPYRYLIVPNIWASIICLPLLTAIFDVVGIFGGYLVGVKLLGMVPGTYFGEMFDYVDMKDISEGLWKSLNFGLIISWVCCFKGYYTGIYTGFGAEGVSKATTEAVVLSSVLILVWDYFLTSTMF</sequence>
<keyword evidence="3" id="KW-0813">Transport</keyword>
<feature type="transmembrane region" description="Helical" evidence="7">
    <location>
        <begin position="277"/>
        <end position="293"/>
    </location>
</feature>
<feature type="transmembrane region" description="Helical" evidence="7">
    <location>
        <begin position="204"/>
        <end position="223"/>
    </location>
</feature>
<proteinExistence type="inferred from homology"/>
<comment type="subcellular location">
    <subcellularLocation>
        <location evidence="1">Membrane</location>
        <topology evidence="1">Multi-pass membrane protein</topology>
    </subcellularLocation>
</comment>
<dbReference type="Pfam" id="PF02405">
    <property type="entry name" value="MlaE"/>
    <property type="match status" value="1"/>
</dbReference>
<evidence type="ECO:0000256" key="2">
    <source>
        <dbReference type="ARBA" id="ARBA00007556"/>
    </source>
</evidence>
<keyword evidence="6 7" id="KW-0472">Membrane</keyword>
<comment type="similarity">
    <text evidence="2 7">Belongs to the MlaE permease family.</text>
</comment>
<feature type="transmembrane region" description="Helical" evidence="7">
    <location>
        <begin position="86"/>
        <end position="108"/>
    </location>
</feature>
<dbReference type="GO" id="GO:0043190">
    <property type="term" value="C:ATP-binding cassette (ABC) transporter complex"/>
    <property type="evidence" value="ECO:0007669"/>
    <property type="project" value="InterPro"/>
</dbReference>
<keyword evidence="5 7" id="KW-1133">Transmembrane helix</keyword>
<dbReference type="EMBL" id="OJIN01000239">
    <property type="protein sequence ID" value="SPD76411.1"/>
    <property type="molecule type" value="Genomic_DNA"/>
</dbReference>
<gene>
    <name evidence="8" type="primary">yrbE</name>
    <name evidence="8" type="ORF">PITCH_A920039</name>
</gene>
<evidence type="ECO:0000256" key="4">
    <source>
        <dbReference type="ARBA" id="ARBA00022692"/>
    </source>
</evidence>
<dbReference type="PANTHER" id="PTHR30188:SF4">
    <property type="entry name" value="PROTEIN TRIGALACTOSYLDIACYLGLYCEROL 1, CHLOROPLASTIC"/>
    <property type="match status" value="1"/>
</dbReference>
<dbReference type="NCBIfam" id="TIGR00056">
    <property type="entry name" value="MlaE family lipid ABC transporter permease subunit"/>
    <property type="match status" value="1"/>
</dbReference>
<dbReference type="InterPro" id="IPR003453">
    <property type="entry name" value="ABC_MlaE_roteobac"/>
</dbReference>
<evidence type="ECO:0000256" key="1">
    <source>
        <dbReference type="ARBA" id="ARBA00004141"/>
    </source>
</evidence>
<keyword evidence="4 7" id="KW-0812">Transmembrane</keyword>
<dbReference type="InterPro" id="IPR030802">
    <property type="entry name" value="Permease_MalE"/>
</dbReference>
<evidence type="ECO:0000256" key="3">
    <source>
        <dbReference type="ARBA" id="ARBA00022448"/>
    </source>
</evidence>
<dbReference type="AlphaFoldDB" id="A0A445N3Z6"/>
<dbReference type="PANTHER" id="PTHR30188">
    <property type="entry name" value="ABC TRANSPORTER PERMEASE PROTEIN-RELATED"/>
    <property type="match status" value="1"/>
</dbReference>
<evidence type="ECO:0000256" key="5">
    <source>
        <dbReference type="ARBA" id="ARBA00022989"/>
    </source>
</evidence>
<protein>
    <submittedName>
        <fullName evidence="8">Toluene transporter subunit: membrane component of ABC superfamily</fullName>
    </submittedName>
</protein>
<evidence type="ECO:0000256" key="6">
    <source>
        <dbReference type="ARBA" id="ARBA00023136"/>
    </source>
</evidence>
<accession>A0A445N3Z6</accession>
<feature type="transmembrane region" description="Helical" evidence="7">
    <location>
        <begin position="244"/>
        <end position="265"/>
    </location>
</feature>
<evidence type="ECO:0000256" key="7">
    <source>
        <dbReference type="RuleBase" id="RU362044"/>
    </source>
</evidence>
<name>A0A445N3Z6_9BACT</name>
<evidence type="ECO:0000313" key="8">
    <source>
        <dbReference type="EMBL" id="SPD76411.1"/>
    </source>
</evidence>
<organism evidence="8">
    <name type="scientific">uncultured Desulfobacterium sp</name>
    <dbReference type="NCBI Taxonomy" id="201089"/>
    <lineage>
        <taxon>Bacteria</taxon>
        <taxon>Pseudomonadati</taxon>
        <taxon>Thermodesulfobacteriota</taxon>
        <taxon>Desulfobacteria</taxon>
        <taxon>Desulfobacterales</taxon>
        <taxon>Desulfobacteriaceae</taxon>
        <taxon>Desulfobacterium</taxon>
        <taxon>environmental samples</taxon>
    </lineage>
</organism>
<feature type="transmembrane region" description="Helical" evidence="7">
    <location>
        <begin position="178"/>
        <end position="198"/>
    </location>
</feature>
<dbReference type="GO" id="GO:0005548">
    <property type="term" value="F:phospholipid transporter activity"/>
    <property type="evidence" value="ECO:0007669"/>
    <property type="project" value="TreeGrafter"/>
</dbReference>